<keyword evidence="3" id="KW-0732">Signal</keyword>
<name>D5RN90_9PROT</name>
<gene>
    <name evidence="5" type="ORF">HMPREF0731_2551</name>
</gene>
<dbReference type="GO" id="GO:0043190">
    <property type="term" value="C:ATP-binding cassette (ABC) transporter complex"/>
    <property type="evidence" value="ECO:0007669"/>
    <property type="project" value="InterPro"/>
</dbReference>
<evidence type="ECO:0000259" key="4">
    <source>
        <dbReference type="Pfam" id="PF00496"/>
    </source>
</evidence>
<dbReference type="HOGENOM" id="CLU_530573_0_0_5"/>
<dbReference type="Proteomes" id="UP000005324">
    <property type="component" value="Unassembled WGS sequence"/>
</dbReference>
<dbReference type="OrthoDB" id="9773508at2"/>
<dbReference type="Gene3D" id="3.10.105.10">
    <property type="entry name" value="Dipeptide-binding Protein, Domain 3"/>
    <property type="match status" value="1"/>
</dbReference>
<protein>
    <submittedName>
        <fullName evidence="5">ABC transporter, substrate-binding protein, family 5</fullName>
    </submittedName>
</protein>
<comment type="caution">
    <text evidence="5">The sequence shown here is derived from an EMBL/GenBank/DDBJ whole genome shotgun (WGS) entry which is preliminary data.</text>
</comment>
<dbReference type="GO" id="GO:0030288">
    <property type="term" value="C:outer membrane-bounded periplasmic space"/>
    <property type="evidence" value="ECO:0007669"/>
    <property type="project" value="UniProtKB-ARBA"/>
</dbReference>
<reference evidence="5 6" key="1">
    <citation type="submission" date="2010-04" db="EMBL/GenBank/DDBJ databases">
        <authorList>
            <person name="Qin X."/>
            <person name="Bachman B."/>
            <person name="Battles P."/>
            <person name="Bell A."/>
            <person name="Bess C."/>
            <person name="Bickham C."/>
            <person name="Chaboub L."/>
            <person name="Chen D."/>
            <person name="Coyle M."/>
            <person name="Deiros D.R."/>
            <person name="Dinh H."/>
            <person name="Forbes L."/>
            <person name="Fowler G."/>
            <person name="Francisco L."/>
            <person name="Fu Q."/>
            <person name="Gubbala S."/>
            <person name="Hale W."/>
            <person name="Han Y."/>
            <person name="Hemphill L."/>
            <person name="Highlander S.K."/>
            <person name="Hirani K."/>
            <person name="Hogues M."/>
            <person name="Jackson L."/>
            <person name="Jakkamsetti A."/>
            <person name="Javaid M."/>
            <person name="Jiang H."/>
            <person name="Korchina V."/>
            <person name="Kovar C."/>
            <person name="Lara F."/>
            <person name="Lee S."/>
            <person name="Mata R."/>
            <person name="Mathew T."/>
            <person name="Moen C."/>
            <person name="Morales K."/>
            <person name="Munidasa M."/>
            <person name="Nazareth L."/>
            <person name="Ngo R."/>
            <person name="Nguyen L."/>
            <person name="Okwuonu G."/>
            <person name="Ongeri F."/>
            <person name="Patil S."/>
            <person name="Petrosino J."/>
            <person name="Pham C."/>
            <person name="Pham P."/>
            <person name="Pu L.-L."/>
            <person name="Puazo M."/>
            <person name="Raj R."/>
            <person name="Reid J."/>
            <person name="Rouhana J."/>
            <person name="Saada N."/>
            <person name="Shang Y."/>
            <person name="Simmons D."/>
            <person name="Thornton R."/>
            <person name="Warren J."/>
            <person name="Weissenberger G."/>
            <person name="Zhang J."/>
            <person name="Zhang L."/>
            <person name="Zhou C."/>
            <person name="Zhu D."/>
            <person name="Muzny D."/>
            <person name="Worley K."/>
            <person name="Gibbs R."/>
        </authorList>
    </citation>
    <scope>NUCLEOTIDE SEQUENCE [LARGE SCALE GENOMIC DNA]</scope>
    <source>
        <strain evidence="5 6">ATCC 49957</strain>
    </source>
</reference>
<accession>D5RN90</accession>
<evidence type="ECO:0000256" key="1">
    <source>
        <dbReference type="ARBA" id="ARBA00004418"/>
    </source>
</evidence>
<keyword evidence="6" id="KW-1185">Reference proteome</keyword>
<dbReference type="Gene3D" id="3.40.190.10">
    <property type="entry name" value="Periplasmic binding protein-like II"/>
    <property type="match status" value="1"/>
</dbReference>
<comment type="subcellular location">
    <subcellularLocation>
        <location evidence="1">Periplasm</location>
    </subcellularLocation>
</comment>
<feature type="non-terminal residue" evidence="5">
    <location>
        <position position="1"/>
    </location>
</feature>
<proteinExistence type="inferred from homology"/>
<evidence type="ECO:0000256" key="2">
    <source>
        <dbReference type="ARBA" id="ARBA00005695"/>
    </source>
</evidence>
<dbReference type="EMBL" id="ADVL01000438">
    <property type="protein sequence ID" value="EFH11228.1"/>
    <property type="molecule type" value="Genomic_DNA"/>
</dbReference>
<dbReference type="RefSeq" id="WP_007005481.1">
    <property type="nucleotide sequence ID" value="NZ_GG770782.1"/>
</dbReference>
<dbReference type="PIRSF" id="PIRSF002741">
    <property type="entry name" value="MppA"/>
    <property type="match status" value="1"/>
</dbReference>
<dbReference type="InterPro" id="IPR030678">
    <property type="entry name" value="Peptide/Ni-bd"/>
</dbReference>
<dbReference type="GO" id="GO:0015833">
    <property type="term" value="P:peptide transport"/>
    <property type="evidence" value="ECO:0007669"/>
    <property type="project" value="TreeGrafter"/>
</dbReference>
<dbReference type="PANTHER" id="PTHR30290:SF38">
    <property type="entry name" value="D,D-DIPEPTIDE-BINDING PERIPLASMIC PROTEIN DDPA-RELATED"/>
    <property type="match status" value="1"/>
</dbReference>
<comment type="similarity">
    <text evidence="2">Belongs to the bacterial solute-binding protein 5 family.</text>
</comment>
<dbReference type="InterPro" id="IPR000914">
    <property type="entry name" value="SBP_5_dom"/>
</dbReference>
<dbReference type="Pfam" id="PF00496">
    <property type="entry name" value="SBP_bac_5"/>
    <property type="match status" value="1"/>
</dbReference>
<dbReference type="GO" id="GO:1904680">
    <property type="term" value="F:peptide transmembrane transporter activity"/>
    <property type="evidence" value="ECO:0007669"/>
    <property type="project" value="TreeGrafter"/>
</dbReference>
<organism evidence="5 6">
    <name type="scientific">Pseudoroseomonas cervicalis ATCC 49957</name>
    <dbReference type="NCBI Taxonomy" id="525371"/>
    <lineage>
        <taxon>Bacteria</taxon>
        <taxon>Pseudomonadati</taxon>
        <taxon>Pseudomonadota</taxon>
        <taxon>Alphaproteobacteria</taxon>
        <taxon>Acetobacterales</taxon>
        <taxon>Roseomonadaceae</taxon>
        <taxon>Roseomonas</taxon>
    </lineage>
</organism>
<dbReference type="AlphaFoldDB" id="D5RN90"/>
<sequence length="513" mass="57147">AAAPQAQALPRDALVVLREIDADRYDPARTSALAAGEALFLLSDTLVTLDWDQRTVRPGLAESWTVSEDGRTYTFKLRQGVTFCDGKPFTARDAAYSLSRWADPATRSPVRWRAGPVKRIHATDDHTLVYELNEPFGELLLQLTHYFGSMVDQATVERLGDNFGVQGFNGTGPYCWQSWTPRQEMVLTRHPRYNWGSPIYSNPSPQIERIILRVIPEATTRLAAIQTGQGDVTQWIPHIALEGLRRLPTLTVQQQPVHLFDHFLGFKVDKPVAGDPAIRRAVNLAVDKQAIARAVFFGAGEAATAYLNPETLDYSAEAAALVPQHDPAAARRVLDEAGWRAGPDGVRVKDGQRASLLLYALQTSVNSTVMQAIQADLRRVGIELRVQLWDATVGWGKLATQEFDAFVMSYPYMSATDAFSLYFPSTNRPTPNRMNWNDPETDRDLAAARQATDPAERARLIGAVQRRVAEANVWLPLLRQPLWVASTRRVEGVRPHGLYGVALYKGLDLRLTR</sequence>
<dbReference type="PANTHER" id="PTHR30290">
    <property type="entry name" value="PERIPLASMIC BINDING COMPONENT OF ABC TRANSPORTER"/>
    <property type="match status" value="1"/>
</dbReference>
<evidence type="ECO:0000256" key="3">
    <source>
        <dbReference type="ARBA" id="ARBA00022729"/>
    </source>
</evidence>
<dbReference type="InterPro" id="IPR039424">
    <property type="entry name" value="SBP_5"/>
</dbReference>
<dbReference type="SUPFAM" id="SSF53850">
    <property type="entry name" value="Periplasmic binding protein-like II"/>
    <property type="match status" value="1"/>
</dbReference>
<evidence type="ECO:0000313" key="5">
    <source>
        <dbReference type="EMBL" id="EFH11228.1"/>
    </source>
</evidence>
<feature type="domain" description="Solute-binding protein family 5" evidence="4">
    <location>
        <begin position="55"/>
        <end position="423"/>
    </location>
</feature>
<evidence type="ECO:0000313" key="6">
    <source>
        <dbReference type="Proteomes" id="UP000005324"/>
    </source>
</evidence>